<dbReference type="SUPFAM" id="SSF52266">
    <property type="entry name" value="SGNH hydrolase"/>
    <property type="match status" value="1"/>
</dbReference>
<evidence type="ECO:0000313" key="3">
    <source>
        <dbReference type="Proteomes" id="UP001159405"/>
    </source>
</evidence>
<keyword evidence="3" id="KW-1185">Reference proteome</keyword>
<evidence type="ECO:0000313" key="2">
    <source>
        <dbReference type="EMBL" id="CAH3187165.1"/>
    </source>
</evidence>
<name>A0ABN8S826_9CNID</name>
<proteinExistence type="predicted"/>
<sequence length="353" mass="37805">MASSVPSVLVLGHSFIRRLRDDLRSHFDSRADDTFGLSDDAIVHLHGVGGLTVARLRRDLGMVSSLSLQVVILELGTNDLTRLRLEVAGSEIEDTFSVRVIGVCKVLPRVRAPFFNGAASILNQYLCGVLQPIPNVFCWRHRGFDNPSVHPYLPDGAHMPPRRSTRSKRPSTHSQALESLGASPPRRRRTAAPSLPSRGNDSETAAQSAVLLSGPSSHASEPAIPATGPAFPPALFDQLVQRVAAEVTRQLQPASFLPAVQEPRVPSPAPAAFPNLAGTTAVQQLTTEVPVVSYSPVGNPSAVDQVTQLVQSVHSSLAGESPSSGGFQPKDIHVRQFASRCKGAIETQNQNLE</sequence>
<protein>
    <submittedName>
        <fullName evidence="2">Uncharacterized protein</fullName>
    </submittedName>
</protein>
<evidence type="ECO:0000256" key="1">
    <source>
        <dbReference type="SAM" id="MobiDB-lite"/>
    </source>
</evidence>
<dbReference type="EMBL" id="CALNXK010000527">
    <property type="protein sequence ID" value="CAH3187165.1"/>
    <property type="molecule type" value="Genomic_DNA"/>
</dbReference>
<reference evidence="2 3" key="1">
    <citation type="submission" date="2022-05" db="EMBL/GenBank/DDBJ databases">
        <authorList>
            <consortium name="Genoscope - CEA"/>
            <person name="William W."/>
        </authorList>
    </citation>
    <scope>NUCLEOTIDE SEQUENCE [LARGE SCALE GENOMIC DNA]</scope>
</reference>
<comment type="caution">
    <text evidence="2">The sequence shown here is derived from an EMBL/GenBank/DDBJ whole genome shotgun (WGS) entry which is preliminary data.</text>
</comment>
<accession>A0ABN8S826</accession>
<gene>
    <name evidence="2" type="ORF">PLOB_00036878</name>
</gene>
<dbReference type="Proteomes" id="UP001159405">
    <property type="component" value="Unassembled WGS sequence"/>
</dbReference>
<organism evidence="2 3">
    <name type="scientific">Porites lobata</name>
    <dbReference type="NCBI Taxonomy" id="104759"/>
    <lineage>
        <taxon>Eukaryota</taxon>
        <taxon>Metazoa</taxon>
        <taxon>Cnidaria</taxon>
        <taxon>Anthozoa</taxon>
        <taxon>Hexacorallia</taxon>
        <taxon>Scleractinia</taxon>
        <taxon>Fungiina</taxon>
        <taxon>Poritidae</taxon>
        <taxon>Porites</taxon>
    </lineage>
</organism>
<feature type="region of interest" description="Disordered" evidence="1">
    <location>
        <begin position="150"/>
        <end position="222"/>
    </location>
</feature>
<feature type="compositionally biased region" description="Basic residues" evidence="1">
    <location>
        <begin position="160"/>
        <end position="171"/>
    </location>
</feature>